<dbReference type="Proteomes" id="UP000250321">
    <property type="component" value="Unassembled WGS sequence"/>
</dbReference>
<reference evidence="1 2" key="1">
    <citation type="submission" date="2018-02" db="EMBL/GenBank/DDBJ databases">
        <title>Draft genome of wild Prunus yedoensis var. nudiflora.</title>
        <authorList>
            <person name="Baek S."/>
            <person name="Kim J.-H."/>
            <person name="Choi K."/>
            <person name="Kim G.-B."/>
            <person name="Cho A."/>
            <person name="Jang H."/>
            <person name="Shin C.-H."/>
            <person name="Yu H.-J."/>
            <person name="Mun J.-H."/>
        </authorList>
    </citation>
    <scope>NUCLEOTIDE SEQUENCE [LARGE SCALE GENOMIC DNA]</scope>
    <source>
        <strain evidence="2">cv. Jeju island</strain>
        <tissue evidence="1">Leaf</tissue>
    </source>
</reference>
<evidence type="ECO:0000313" key="1">
    <source>
        <dbReference type="EMBL" id="PQM39382.1"/>
    </source>
</evidence>
<evidence type="ECO:0000313" key="2">
    <source>
        <dbReference type="Proteomes" id="UP000250321"/>
    </source>
</evidence>
<dbReference type="EMBL" id="PJQY01003194">
    <property type="protein sequence ID" value="PQM39382.1"/>
    <property type="molecule type" value="Genomic_DNA"/>
</dbReference>
<proteinExistence type="predicted"/>
<comment type="caution">
    <text evidence="1">The sequence shown here is derived from an EMBL/GenBank/DDBJ whole genome shotgun (WGS) entry which is preliminary data.</text>
</comment>
<dbReference type="AlphaFoldDB" id="A0A314URU6"/>
<sequence>MENKVAERRGAFAWAGLLESIRPKKSTPNPISSFPLFQRDQESNVGSSAIAFSLVPHVPSTARLPSDVRYCSVAATSSIRYCSSLWS</sequence>
<keyword evidence="2" id="KW-1185">Reference proteome</keyword>
<organism evidence="1 2">
    <name type="scientific">Prunus yedoensis var. nudiflora</name>
    <dbReference type="NCBI Taxonomy" id="2094558"/>
    <lineage>
        <taxon>Eukaryota</taxon>
        <taxon>Viridiplantae</taxon>
        <taxon>Streptophyta</taxon>
        <taxon>Embryophyta</taxon>
        <taxon>Tracheophyta</taxon>
        <taxon>Spermatophyta</taxon>
        <taxon>Magnoliopsida</taxon>
        <taxon>eudicotyledons</taxon>
        <taxon>Gunneridae</taxon>
        <taxon>Pentapetalae</taxon>
        <taxon>rosids</taxon>
        <taxon>fabids</taxon>
        <taxon>Rosales</taxon>
        <taxon>Rosaceae</taxon>
        <taxon>Amygdaloideae</taxon>
        <taxon>Amygdaleae</taxon>
        <taxon>Prunus</taxon>
    </lineage>
</organism>
<gene>
    <name evidence="1" type="ORF">Pyn_14348</name>
</gene>
<name>A0A314URU6_PRUYE</name>
<protein>
    <submittedName>
        <fullName evidence="1">Uncharacterized protein</fullName>
    </submittedName>
</protein>
<accession>A0A314URU6</accession>